<protein>
    <submittedName>
        <fullName evidence="2">Uncharacterized protein</fullName>
    </submittedName>
</protein>
<gene>
    <name evidence="2" type="ORF">JR050_01070</name>
</gene>
<reference evidence="2 3" key="1">
    <citation type="submission" date="2021-02" db="EMBL/GenBank/DDBJ databases">
        <title>Bacillus sp. RD4P76, an endophyte from a halophyte.</title>
        <authorList>
            <person name="Sun J.-Q."/>
        </authorList>
    </citation>
    <scope>NUCLEOTIDE SEQUENCE [LARGE SCALE GENOMIC DNA]</scope>
    <source>
        <strain evidence="2 3">RD4P76</strain>
    </source>
</reference>
<comment type="caution">
    <text evidence="2">The sequence shown here is derived from an EMBL/GenBank/DDBJ whole genome shotgun (WGS) entry which is preliminary data.</text>
</comment>
<keyword evidence="1" id="KW-1133">Transmembrane helix</keyword>
<dbReference type="Proteomes" id="UP001518925">
    <property type="component" value="Unassembled WGS sequence"/>
</dbReference>
<proteinExistence type="predicted"/>
<keyword evidence="3" id="KW-1185">Reference proteome</keyword>
<sequence length="68" mass="7573">MSKSDVIGVFILTMVINVVLFFILGDFFSSDLPYETAIYSIGTIIVILLSVIITLLVYLVEIMKGKNK</sequence>
<keyword evidence="1" id="KW-0812">Transmembrane</keyword>
<dbReference type="RefSeq" id="WP_204201664.1">
    <property type="nucleotide sequence ID" value="NZ_JAFELM010000008.1"/>
</dbReference>
<keyword evidence="1" id="KW-0472">Membrane</keyword>
<dbReference type="EMBL" id="JAFELM010000008">
    <property type="protein sequence ID" value="MBM6616274.1"/>
    <property type="molecule type" value="Genomic_DNA"/>
</dbReference>
<evidence type="ECO:0000313" key="3">
    <source>
        <dbReference type="Proteomes" id="UP001518925"/>
    </source>
</evidence>
<accession>A0ABS2DCV9</accession>
<name>A0ABS2DCV9_9BACI</name>
<organism evidence="2 3">
    <name type="scientific">Bacillus suaedaesalsae</name>
    <dbReference type="NCBI Taxonomy" id="2810349"/>
    <lineage>
        <taxon>Bacteria</taxon>
        <taxon>Bacillati</taxon>
        <taxon>Bacillota</taxon>
        <taxon>Bacilli</taxon>
        <taxon>Bacillales</taxon>
        <taxon>Bacillaceae</taxon>
        <taxon>Bacillus</taxon>
    </lineage>
</organism>
<feature type="transmembrane region" description="Helical" evidence="1">
    <location>
        <begin position="37"/>
        <end position="60"/>
    </location>
</feature>
<evidence type="ECO:0000256" key="1">
    <source>
        <dbReference type="SAM" id="Phobius"/>
    </source>
</evidence>
<feature type="transmembrane region" description="Helical" evidence="1">
    <location>
        <begin position="7"/>
        <end position="25"/>
    </location>
</feature>
<evidence type="ECO:0000313" key="2">
    <source>
        <dbReference type="EMBL" id="MBM6616274.1"/>
    </source>
</evidence>